<dbReference type="GO" id="GO:0016020">
    <property type="term" value="C:membrane"/>
    <property type="evidence" value="ECO:0007669"/>
    <property type="project" value="UniProtKB-SubCell"/>
</dbReference>
<dbReference type="PANTHER" id="PTHR21284">
    <property type="entry name" value="EG:80H7.2 PROTEIN"/>
    <property type="match status" value="1"/>
</dbReference>
<keyword evidence="2 5" id="KW-0812">Transmembrane</keyword>
<feature type="transmembrane region" description="Helical" evidence="5">
    <location>
        <begin position="89"/>
        <end position="112"/>
    </location>
</feature>
<dbReference type="InterPro" id="IPR004031">
    <property type="entry name" value="PMP22/EMP/MP20/Claudin"/>
</dbReference>
<evidence type="ECO:0000256" key="3">
    <source>
        <dbReference type="ARBA" id="ARBA00022989"/>
    </source>
</evidence>
<comment type="subcellular location">
    <subcellularLocation>
        <location evidence="1">Membrane</location>
        <topology evidence="1">Multi-pass membrane protein</topology>
    </subcellularLocation>
</comment>
<dbReference type="Gene3D" id="1.20.140.150">
    <property type="match status" value="1"/>
</dbReference>
<dbReference type="AlphaFoldDB" id="A0A8W8NK09"/>
<feature type="transmembrane region" description="Helical" evidence="5">
    <location>
        <begin position="12"/>
        <end position="30"/>
    </location>
</feature>
<dbReference type="Proteomes" id="UP000005408">
    <property type="component" value="Unassembled WGS sequence"/>
</dbReference>
<evidence type="ECO:0000256" key="2">
    <source>
        <dbReference type="ARBA" id="ARBA00022692"/>
    </source>
</evidence>
<keyword evidence="3 5" id="KW-1133">Transmembrane helix</keyword>
<protein>
    <submittedName>
        <fullName evidence="6">Uncharacterized protein</fullName>
    </submittedName>
</protein>
<dbReference type="Pfam" id="PF13903">
    <property type="entry name" value="Claudin_2"/>
    <property type="match status" value="1"/>
</dbReference>
<keyword evidence="4 5" id="KW-0472">Membrane</keyword>
<proteinExistence type="predicted"/>
<evidence type="ECO:0000313" key="6">
    <source>
        <dbReference type="EnsemblMetazoa" id="G6540.1:cds"/>
    </source>
</evidence>
<evidence type="ECO:0000256" key="4">
    <source>
        <dbReference type="ARBA" id="ARBA00023136"/>
    </source>
</evidence>
<organism evidence="6 7">
    <name type="scientific">Magallana gigas</name>
    <name type="common">Pacific oyster</name>
    <name type="synonym">Crassostrea gigas</name>
    <dbReference type="NCBI Taxonomy" id="29159"/>
    <lineage>
        <taxon>Eukaryota</taxon>
        <taxon>Metazoa</taxon>
        <taxon>Spiralia</taxon>
        <taxon>Lophotrochozoa</taxon>
        <taxon>Mollusca</taxon>
        <taxon>Bivalvia</taxon>
        <taxon>Autobranchia</taxon>
        <taxon>Pteriomorphia</taxon>
        <taxon>Ostreida</taxon>
        <taxon>Ostreoidea</taxon>
        <taxon>Ostreidae</taxon>
        <taxon>Magallana</taxon>
    </lineage>
</organism>
<evidence type="ECO:0000256" key="5">
    <source>
        <dbReference type="SAM" id="Phobius"/>
    </source>
</evidence>
<evidence type="ECO:0000313" key="7">
    <source>
        <dbReference type="Proteomes" id="UP000005408"/>
    </source>
</evidence>
<dbReference type="EnsemblMetazoa" id="G6540.1">
    <property type="protein sequence ID" value="G6540.1:cds"/>
    <property type="gene ID" value="G6540"/>
</dbReference>
<keyword evidence="7" id="KW-1185">Reference proteome</keyword>
<name>A0A8W8NK09_MAGGI</name>
<feature type="transmembrane region" description="Helical" evidence="5">
    <location>
        <begin position="119"/>
        <end position="142"/>
    </location>
</feature>
<sequence>MAIGETFSSSTVFLKICLVLTPLQTILYLIGFSSYHWVTRIISINPYETTGIILGTLRTTQGLWGGCIQDECSTADIEDASEILHVTRLFATLALIGFVVTTVGVFVCLFVTQLSQRRILHILTLMVAAVTGVSVLIAVLIYGSQYNNPETIRITVSVDLDWSFGLCVAALVLDIITTILLVLNVVKKPRQ</sequence>
<feature type="transmembrane region" description="Helical" evidence="5">
    <location>
        <begin position="162"/>
        <end position="186"/>
    </location>
</feature>
<reference evidence="6" key="1">
    <citation type="submission" date="2022-08" db="UniProtKB">
        <authorList>
            <consortium name="EnsemblMetazoa"/>
        </authorList>
    </citation>
    <scope>IDENTIFICATION</scope>
    <source>
        <strain evidence="6">05x7-T-G4-1.051#20</strain>
    </source>
</reference>
<accession>A0A8W8NK09</accession>
<evidence type="ECO:0000256" key="1">
    <source>
        <dbReference type="ARBA" id="ARBA00004141"/>
    </source>
</evidence>
<dbReference type="PANTHER" id="PTHR21284:SF12">
    <property type="entry name" value="EG:80H7.2 PROTEIN"/>
    <property type="match status" value="1"/>
</dbReference>